<proteinExistence type="predicted"/>
<dbReference type="AlphaFoldDB" id="A0A2A6BD84"/>
<accession>A0A2A6BD84</accession>
<evidence type="ECO:0000313" key="2">
    <source>
        <dbReference type="Proteomes" id="UP000005239"/>
    </source>
</evidence>
<dbReference type="EnsemblMetazoa" id="PPA38900.1">
    <property type="protein sequence ID" value="PPA38900.1"/>
    <property type="gene ID" value="WBGene00277269"/>
</dbReference>
<gene>
    <name evidence="1" type="primary">WBGene00277269</name>
</gene>
<accession>A0A8R1YTI8</accession>
<reference evidence="1" key="2">
    <citation type="submission" date="2022-06" db="UniProtKB">
        <authorList>
            <consortium name="EnsemblMetazoa"/>
        </authorList>
    </citation>
    <scope>IDENTIFICATION</scope>
    <source>
        <strain evidence="1">PS312</strain>
    </source>
</reference>
<keyword evidence="2" id="KW-1185">Reference proteome</keyword>
<reference evidence="2" key="1">
    <citation type="journal article" date="2008" name="Nat. Genet.">
        <title>The Pristionchus pacificus genome provides a unique perspective on nematode lifestyle and parasitism.</title>
        <authorList>
            <person name="Dieterich C."/>
            <person name="Clifton S.W."/>
            <person name="Schuster L.N."/>
            <person name="Chinwalla A."/>
            <person name="Delehaunty K."/>
            <person name="Dinkelacker I."/>
            <person name="Fulton L."/>
            <person name="Fulton R."/>
            <person name="Godfrey J."/>
            <person name="Minx P."/>
            <person name="Mitreva M."/>
            <person name="Roeseler W."/>
            <person name="Tian H."/>
            <person name="Witte H."/>
            <person name="Yang S.P."/>
            <person name="Wilson R.K."/>
            <person name="Sommer R.J."/>
        </authorList>
    </citation>
    <scope>NUCLEOTIDE SEQUENCE [LARGE SCALE GENOMIC DNA]</scope>
    <source>
        <strain evidence="2">PS312</strain>
    </source>
</reference>
<sequence>CSLEWSLFGIALKEFDGFEITVLMITTGDRTEHYLYIEHALSLSLPGLNVVLIYSASNALTVARKIFNRDEMMILREMKEDQ</sequence>
<name>A0A2A6BD84_PRIPA</name>
<organism evidence="1 2">
    <name type="scientific">Pristionchus pacificus</name>
    <name type="common">Parasitic nematode worm</name>
    <dbReference type="NCBI Taxonomy" id="54126"/>
    <lineage>
        <taxon>Eukaryota</taxon>
        <taxon>Metazoa</taxon>
        <taxon>Ecdysozoa</taxon>
        <taxon>Nematoda</taxon>
        <taxon>Chromadorea</taxon>
        <taxon>Rhabditida</taxon>
        <taxon>Rhabditina</taxon>
        <taxon>Diplogasteromorpha</taxon>
        <taxon>Diplogasteroidea</taxon>
        <taxon>Neodiplogasteridae</taxon>
        <taxon>Pristionchus</taxon>
    </lineage>
</organism>
<protein>
    <submittedName>
        <fullName evidence="1">Uncharacterized protein</fullName>
    </submittedName>
</protein>
<evidence type="ECO:0000313" key="1">
    <source>
        <dbReference type="EnsemblMetazoa" id="PPA38900.1"/>
    </source>
</evidence>
<dbReference type="Proteomes" id="UP000005239">
    <property type="component" value="Unassembled WGS sequence"/>
</dbReference>